<dbReference type="PANTHER" id="PTHR10587">
    <property type="entry name" value="GLYCOSYL TRANSFERASE-RELATED"/>
    <property type="match status" value="1"/>
</dbReference>
<dbReference type="InterPro" id="IPR011330">
    <property type="entry name" value="Glyco_hydro/deAcase_b/a-brl"/>
</dbReference>
<dbReference type="InterPro" id="IPR050248">
    <property type="entry name" value="Polysacc_deacetylase_ArnD"/>
</dbReference>
<name>A0A517RGV9_9PLAN</name>
<evidence type="ECO:0000259" key="3">
    <source>
        <dbReference type="PROSITE" id="PS51677"/>
    </source>
</evidence>
<reference evidence="4 5" key="1">
    <citation type="submission" date="2019-02" db="EMBL/GenBank/DDBJ databases">
        <title>Deep-cultivation of Planctomycetes and their phenomic and genomic characterization uncovers novel biology.</title>
        <authorList>
            <person name="Wiegand S."/>
            <person name="Jogler M."/>
            <person name="Boedeker C."/>
            <person name="Pinto D."/>
            <person name="Vollmers J."/>
            <person name="Rivas-Marin E."/>
            <person name="Kohn T."/>
            <person name="Peeters S.H."/>
            <person name="Heuer A."/>
            <person name="Rast P."/>
            <person name="Oberbeckmann S."/>
            <person name="Bunk B."/>
            <person name="Jeske O."/>
            <person name="Meyerdierks A."/>
            <person name="Storesund J.E."/>
            <person name="Kallscheuer N."/>
            <person name="Luecker S."/>
            <person name="Lage O.M."/>
            <person name="Pohl T."/>
            <person name="Merkel B.J."/>
            <person name="Hornburger P."/>
            <person name="Mueller R.-W."/>
            <person name="Bruemmer F."/>
            <person name="Labrenz M."/>
            <person name="Spormann A.M."/>
            <person name="Op den Camp H."/>
            <person name="Overmann J."/>
            <person name="Amann R."/>
            <person name="Jetten M.S.M."/>
            <person name="Mascher T."/>
            <person name="Medema M.H."/>
            <person name="Devos D.P."/>
            <person name="Kaster A.-K."/>
            <person name="Ovreas L."/>
            <person name="Rohde M."/>
            <person name="Galperin M.Y."/>
            <person name="Jogler C."/>
        </authorList>
    </citation>
    <scope>NUCLEOTIDE SEQUENCE [LARGE SCALE GENOMIC DNA]</scope>
    <source>
        <strain evidence="4 5">Pan241w</strain>
    </source>
</reference>
<dbReference type="EC" id="3.5.1.-" evidence="4"/>
<dbReference type="EMBL" id="CP036269">
    <property type="protein sequence ID" value="QDT43108.1"/>
    <property type="molecule type" value="Genomic_DNA"/>
</dbReference>
<proteinExistence type="predicted"/>
<dbReference type="Gene3D" id="3.20.20.370">
    <property type="entry name" value="Glycoside hydrolase/deacetylase"/>
    <property type="match status" value="1"/>
</dbReference>
<protein>
    <submittedName>
        <fullName evidence="4">Peptidoglycan-N-acetylmuramic acid deacetylase PdaC</fullName>
        <ecNumber evidence="4">3.5.1.-</ecNumber>
    </submittedName>
</protein>
<organism evidence="4 5">
    <name type="scientific">Gimesia alba</name>
    <dbReference type="NCBI Taxonomy" id="2527973"/>
    <lineage>
        <taxon>Bacteria</taxon>
        <taxon>Pseudomonadati</taxon>
        <taxon>Planctomycetota</taxon>
        <taxon>Planctomycetia</taxon>
        <taxon>Planctomycetales</taxon>
        <taxon>Planctomycetaceae</taxon>
        <taxon>Gimesia</taxon>
    </lineage>
</organism>
<dbReference type="Pfam" id="PF01522">
    <property type="entry name" value="Polysacc_deac_1"/>
    <property type="match status" value="1"/>
</dbReference>
<dbReference type="PROSITE" id="PS51677">
    <property type="entry name" value="NODB"/>
    <property type="match status" value="1"/>
</dbReference>
<evidence type="ECO:0000313" key="4">
    <source>
        <dbReference type="EMBL" id="QDT43108.1"/>
    </source>
</evidence>
<dbReference type="CDD" id="cd10959">
    <property type="entry name" value="CE4_NodB_like_3"/>
    <property type="match status" value="1"/>
</dbReference>
<evidence type="ECO:0000256" key="1">
    <source>
        <dbReference type="ARBA" id="ARBA00022723"/>
    </source>
</evidence>
<dbReference type="InterPro" id="IPR002509">
    <property type="entry name" value="NODB_dom"/>
</dbReference>
<dbReference type="GO" id="GO:0016810">
    <property type="term" value="F:hydrolase activity, acting on carbon-nitrogen (but not peptide) bonds"/>
    <property type="evidence" value="ECO:0007669"/>
    <property type="project" value="InterPro"/>
</dbReference>
<sequence>MNTIRQLIKKAIPTVIPQRLFLVHGTPGQQSTDLQDKQKRPNVNVSFTFDDGPHPEYTPRLLDTLNQYHQRGTFFVIGEKAQQHPELIERIIDEGHEIGNHTFSHSEPSETSTRHFLDEIKQTDQLLTQITGRAPDLARPPKGKLTVGKILGLWLQRHTVVLWDTDPRDYLMQDIKAITDWCQQYCPQEGNICLMHDNHPYADEAVKQLSERQDVHIQSHIVSHWLAHKSYQSIINQQVVT</sequence>
<dbReference type="OrthoDB" id="62208at2"/>
<gene>
    <name evidence="4" type="primary">pdaC</name>
    <name evidence="4" type="ORF">Pan241w_32050</name>
</gene>
<evidence type="ECO:0000256" key="2">
    <source>
        <dbReference type="ARBA" id="ARBA00022801"/>
    </source>
</evidence>
<keyword evidence="1" id="KW-0479">Metal-binding</keyword>
<dbReference type="PANTHER" id="PTHR10587:SF133">
    <property type="entry name" value="CHITIN DEACETYLASE 1-RELATED"/>
    <property type="match status" value="1"/>
</dbReference>
<dbReference type="GO" id="GO:0005975">
    <property type="term" value="P:carbohydrate metabolic process"/>
    <property type="evidence" value="ECO:0007669"/>
    <property type="project" value="InterPro"/>
</dbReference>
<dbReference type="SUPFAM" id="SSF88713">
    <property type="entry name" value="Glycoside hydrolase/deacetylase"/>
    <property type="match status" value="1"/>
</dbReference>
<dbReference type="AlphaFoldDB" id="A0A517RGV9"/>
<evidence type="ECO:0000313" key="5">
    <source>
        <dbReference type="Proteomes" id="UP000317171"/>
    </source>
</evidence>
<keyword evidence="5" id="KW-1185">Reference proteome</keyword>
<dbReference type="RefSeq" id="WP_145217448.1">
    <property type="nucleotide sequence ID" value="NZ_CP036269.1"/>
</dbReference>
<accession>A0A517RGV9</accession>
<dbReference type="GO" id="GO:0016020">
    <property type="term" value="C:membrane"/>
    <property type="evidence" value="ECO:0007669"/>
    <property type="project" value="TreeGrafter"/>
</dbReference>
<dbReference type="KEGG" id="gaz:Pan241w_32050"/>
<dbReference type="Proteomes" id="UP000317171">
    <property type="component" value="Chromosome"/>
</dbReference>
<dbReference type="GO" id="GO:0046872">
    <property type="term" value="F:metal ion binding"/>
    <property type="evidence" value="ECO:0007669"/>
    <property type="project" value="UniProtKB-KW"/>
</dbReference>
<keyword evidence="2 4" id="KW-0378">Hydrolase</keyword>
<feature type="domain" description="NodB homology" evidence="3">
    <location>
        <begin position="43"/>
        <end position="229"/>
    </location>
</feature>